<proteinExistence type="predicted"/>
<feature type="non-terminal residue" evidence="1">
    <location>
        <position position="1"/>
    </location>
</feature>
<dbReference type="Proteomes" id="UP001203297">
    <property type="component" value="Unassembled WGS sequence"/>
</dbReference>
<reference evidence="1" key="1">
    <citation type="journal article" date="2022" name="New Phytol.">
        <title>Evolutionary transition to the ectomycorrhizal habit in the genomes of a hyperdiverse lineage of mushroom-forming fungi.</title>
        <authorList>
            <person name="Looney B."/>
            <person name="Miyauchi S."/>
            <person name="Morin E."/>
            <person name="Drula E."/>
            <person name="Courty P.E."/>
            <person name="Kohler A."/>
            <person name="Kuo A."/>
            <person name="LaButti K."/>
            <person name="Pangilinan J."/>
            <person name="Lipzen A."/>
            <person name="Riley R."/>
            <person name="Andreopoulos W."/>
            <person name="He G."/>
            <person name="Johnson J."/>
            <person name="Nolan M."/>
            <person name="Tritt A."/>
            <person name="Barry K.W."/>
            <person name="Grigoriev I.V."/>
            <person name="Nagy L.G."/>
            <person name="Hibbett D."/>
            <person name="Henrissat B."/>
            <person name="Matheny P.B."/>
            <person name="Labbe J."/>
            <person name="Martin F.M."/>
        </authorList>
    </citation>
    <scope>NUCLEOTIDE SEQUENCE</scope>
    <source>
        <strain evidence="1">BPL690</strain>
    </source>
</reference>
<name>A0AAD4QKB5_9AGAM</name>
<gene>
    <name evidence="1" type="ORF">B0F90DRAFT_1341115</name>
</gene>
<keyword evidence="2" id="KW-1185">Reference proteome</keyword>
<dbReference type="InterPro" id="IPR029063">
    <property type="entry name" value="SAM-dependent_MTases_sf"/>
</dbReference>
<evidence type="ECO:0008006" key="3">
    <source>
        <dbReference type="Google" id="ProtNLM"/>
    </source>
</evidence>
<comment type="caution">
    <text evidence="1">The sequence shown here is derived from an EMBL/GenBank/DDBJ whole genome shotgun (WGS) entry which is preliminary data.</text>
</comment>
<evidence type="ECO:0000313" key="2">
    <source>
        <dbReference type="Proteomes" id="UP001203297"/>
    </source>
</evidence>
<evidence type="ECO:0000313" key="1">
    <source>
        <dbReference type="EMBL" id="KAI0294077.1"/>
    </source>
</evidence>
<dbReference type="AlphaFoldDB" id="A0AAD4QKB5"/>
<dbReference type="SUPFAM" id="SSF53335">
    <property type="entry name" value="S-adenosyl-L-methionine-dependent methyltransferases"/>
    <property type="match status" value="1"/>
</dbReference>
<accession>A0AAD4QKB5</accession>
<sequence length="173" mass="19473">MTFPHLTDPADNPYLPRSQQNVVLSLHPDEFDYAYSLPEFLFGGADLIENGAHGSAMSNAGPVHDDGVEDVDDNSSETLDPIEDHEFPSYFAQHGEPPRLFHSHGNYSLPVDGDEIKRQEAQHILLRMITGRNYDAPLRELLNENLDERKVVIDLCTGAGHWVLEMAREFPHV</sequence>
<organism evidence="1 2">
    <name type="scientific">Multifurca ochricompacta</name>
    <dbReference type="NCBI Taxonomy" id="376703"/>
    <lineage>
        <taxon>Eukaryota</taxon>
        <taxon>Fungi</taxon>
        <taxon>Dikarya</taxon>
        <taxon>Basidiomycota</taxon>
        <taxon>Agaricomycotina</taxon>
        <taxon>Agaricomycetes</taxon>
        <taxon>Russulales</taxon>
        <taxon>Russulaceae</taxon>
        <taxon>Multifurca</taxon>
    </lineage>
</organism>
<protein>
    <recommendedName>
        <fullName evidence="3">Methyltransferase domain-containing protein</fullName>
    </recommendedName>
</protein>
<dbReference type="EMBL" id="WTXG01000081">
    <property type="protein sequence ID" value="KAI0294077.1"/>
    <property type="molecule type" value="Genomic_DNA"/>
</dbReference>